<dbReference type="Proteomes" id="UP000831181">
    <property type="component" value="Plasmid p1unnamed"/>
</dbReference>
<evidence type="ECO:0000313" key="4">
    <source>
        <dbReference type="Proteomes" id="UP000831181"/>
    </source>
</evidence>
<keyword evidence="4" id="KW-1185">Reference proteome</keyword>
<dbReference type="GO" id="GO:0010181">
    <property type="term" value="F:FMN binding"/>
    <property type="evidence" value="ECO:0007669"/>
    <property type="project" value="InterPro"/>
</dbReference>
<dbReference type="Gene3D" id="3.90.1010.20">
    <property type="match status" value="1"/>
</dbReference>
<sequence>MMKKLSVLLISIAVLLAVIIEGYTVFFDRKQQTVTTSPQSQTASQTSSSGSSDGNNKKQLKNGTYTGAATETRHGDVQVKMVVKNNKISNITVLKHPEGGKSDEINEQALPIYTKEALQKQSAKINQVSGATETYGGFTGSLQDAITKAES</sequence>
<gene>
    <name evidence="3" type="ORF">MOO44_00320</name>
</gene>
<dbReference type="InterPro" id="IPR007329">
    <property type="entry name" value="FMN-bd"/>
</dbReference>
<feature type="region of interest" description="Disordered" evidence="1">
    <location>
        <begin position="34"/>
        <end position="72"/>
    </location>
</feature>
<dbReference type="SMART" id="SM00900">
    <property type="entry name" value="FMN_bind"/>
    <property type="match status" value="1"/>
</dbReference>
<feature type="domain" description="FMN-binding" evidence="2">
    <location>
        <begin position="72"/>
        <end position="149"/>
    </location>
</feature>
<evidence type="ECO:0000256" key="1">
    <source>
        <dbReference type="SAM" id="MobiDB-lite"/>
    </source>
</evidence>
<evidence type="ECO:0000313" key="3">
    <source>
        <dbReference type="EMBL" id="UQS86123.1"/>
    </source>
</evidence>
<name>A0A976RQU8_9LACO</name>
<dbReference type="RefSeq" id="WP_260115930.1">
    <property type="nucleotide sequence ID" value="NZ_CP093360.1"/>
</dbReference>
<proteinExistence type="predicted"/>
<evidence type="ECO:0000259" key="2">
    <source>
        <dbReference type="SMART" id="SM00900"/>
    </source>
</evidence>
<organism evidence="3 4">
    <name type="scientific">Nicoliella spurrieriana</name>
    <dbReference type="NCBI Taxonomy" id="2925830"/>
    <lineage>
        <taxon>Bacteria</taxon>
        <taxon>Bacillati</taxon>
        <taxon>Bacillota</taxon>
        <taxon>Bacilli</taxon>
        <taxon>Lactobacillales</taxon>
        <taxon>Lactobacillaceae</taxon>
        <taxon>Nicoliella</taxon>
    </lineage>
</organism>
<keyword evidence="3" id="KW-0614">Plasmid</keyword>
<dbReference type="EMBL" id="CP093360">
    <property type="protein sequence ID" value="UQS86123.1"/>
    <property type="molecule type" value="Genomic_DNA"/>
</dbReference>
<geneLocation type="plasmid" evidence="3 4">
    <name>p1unnamed</name>
</geneLocation>
<reference evidence="3" key="1">
    <citation type="journal article" date="2022" name="Int. J. Syst. Evol. Microbiol.">
        <title>Apilactobacillus apisilvae sp. nov., Nicolia spurrieriana gen. nov. sp. nov., Bombilactobacillus folatiphilus sp. nov. and Bombilactobacillus thymidiniphilus sp. nov., four new lactic acid bacterial isolates from stingless bees Tetragonula carbonaria and Austroplebeia australis.</title>
        <authorList>
            <person name="Oliphant S.A."/>
            <person name="Watson-Haigh N.S."/>
            <person name="Sumby K.M."/>
            <person name="Gardner J."/>
            <person name="Groom S."/>
            <person name="Jiranek V."/>
        </authorList>
    </citation>
    <scope>NUCLEOTIDE SEQUENCE</scope>
    <source>
        <strain evidence="3">SGEP1_A5</strain>
    </source>
</reference>
<dbReference type="KEGG" id="lbe:MOO44_00320"/>
<dbReference type="AlphaFoldDB" id="A0A976RQU8"/>
<dbReference type="Pfam" id="PF04205">
    <property type="entry name" value="FMN_bind"/>
    <property type="match status" value="1"/>
</dbReference>
<dbReference type="GO" id="GO:0016020">
    <property type="term" value="C:membrane"/>
    <property type="evidence" value="ECO:0007669"/>
    <property type="project" value="InterPro"/>
</dbReference>
<feature type="compositionally biased region" description="Low complexity" evidence="1">
    <location>
        <begin position="34"/>
        <end position="52"/>
    </location>
</feature>
<protein>
    <submittedName>
        <fullName evidence="3">FMN-binding protein</fullName>
    </submittedName>
</protein>
<accession>A0A976RQU8</accession>